<dbReference type="GO" id="GO:0000995">
    <property type="term" value="F:RNA polymerase III general transcription initiation factor activity"/>
    <property type="evidence" value="ECO:0007669"/>
    <property type="project" value="InterPro"/>
</dbReference>
<dbReference type="SMART" id="SM00717">
    <property type="entry name" value="SANT"/>
    <property type="match status" value="1"/>
</dbReference>
<evidence type="ECO:0000256" key="1">
    <source>
        <dbReference type="SAM" id="Coils"/>
    </source>
</evidence>
<dbReference type="PANTHER" id="PTHR22929:SF0">
    <property type="entry name" value="TRANSCRIPTION FACTOR TFIIIB COMPONENT B'' HOMOLOG"/>
    <property type="match status" value="1"/>
</dbReference>
<accession>A0A642ULN4</accession>
<dbReference type="AlphaFoldDB" id="A0A642ULN4"/>
<dbReference type="VEuPathDB" id="FungiDB:DIURU_003583"/>
<feature type="region of interest" description="Disordered" evidence="2">
    <location>
        <begin position="263"/>
        <end position="292"/>
    </location>
</feature>
<dbReference type="PANTHER" id="PTHR22929">
    <property type="entry name" value="RNA POLYMERASE III TRANSCRIPTION INITIATION FACTOR B"/>
    <property type="match status" value="1"/>
</dbReference>
<dbReference type="OrthoDB" id="272624at2759"/>
<dbReference type="Proteomes" id="UP000449547">
    <property type="component" value="Unassembled WGS sequence"/>
</dbReference>
<feature type="coiled-coil region" evidence="1">
    <location>
        <begin position="346"/>
        <end position="373"/>
    </location>
</feature>
<dbReference type="GO" id="GO:0070898">
    <property type="term" value="P:RNA polymerase III preinitiation complex assembly"/>
    <property type="evidence" value="ECO:0007669"/>
    <property type="project" value="TreeGrafter"/>
</dbReference>
<dbReference type="InterPro" id="IPR009057">
    <property type="entry name" value="Homeodomain-like_sf"/>
</dbReference>
<feature type="domain" description="SANT" evidence="3">
    <location>
        <begin position="466"/>
        <end position="517"/>
    </location>
</feature>
<evidence type="ECO:0000313" key="4">
    <source>
        <dbReference type="EMBL" id="KAA8901213.1"/>
    </source>
</evidence>
<dbReference type="CDD" id="cd00167">
    <property type="entry name" value="SANT"/>
    <property type="match status" value="1"/>
</dbReference>
<evidence type="ECO:0000313" key="5">
    <source>
        <dbReference type="Proteomes" id="UP000449547"/>
    </source>
</evidence>
<proteinExistence type="predicted"/>
<feature type="region of interest" description="Disordered" evidence="2">
    <location>
        <begin position="15"/>
        <end position="57"/>
    </location>
</feature>
<feature type="compositionally biased region" description="Low complexity" evidence="2">
    <location>
        <begin position="104"/>
        <end position="115"/>
    </location>
</feature>
<feature type="region of interest" description="Disordered" evidence="2">
    <location>
        <begin position="218"/>
        <end position="237"/>
    </location>
</feature>
<dbReference type="InterPro" id="IPR017884">
    <property type="entry name" value="SANT_dom"/>
</dbReference>
<sequence length="617" mass="69964">MSSVVKKSKAFVPKIKKKTIKRNVPTTPQASQDPKASGSPVTEAESPVVNASGLATPAATQITSISQTTEMTITTSVSVHKASNESAIAESDEEHDDAYIAPPSRRTSTVSRRLSGIQSLHPRTGSIDQEKAAKAIASVPDNLTPKARRASVTRTATPILPPRKEQTPVIEEDEDSTNKEPTPEAAIEGDYVLAVARDGILRKHKVVRDESGNIITEPSVAKAKTRKRTPKLSKEEKDLLQLGGEKVTGRIRFSKRILAQQQKERVRYEEVDEDDLGEPTPPPKRRKRATEGRLVFSNQPLEITSKAQLPRKVREEDEPLWAMVRLKEDVFPMKDLCKPKFPVGKVSEDYEKAKEAEKKRKEAIAKRRELRAKAREQKKPLDVIIAEDEGDVPPDTNSSSKSVLDQEIEEPRFQAPKLVIGSDGHLTVDADSMHVQRTQTDFSNRERHEENPFENPVLSSTYSKRQYTDKWTKDEVTQFYKALSTFGTDFTMIAQLFPYRTRKQIKSKFNLEEKKYPEVIEMALRRKLPPNFEQFCSESGLKIESMEYYNAQLAKVREDHAKHIETIERERQKALKEDQEASRKREIEFRTGTKAMTRKEKIKELRKNEMVIGEVGK</sequence>
<feature type="coiled-coil region" evidence="1">
    <location>
        <begin position="553"/>
        <end position="584"/>
    </location>
</feature>
<dbReference type="InterPro" id="IPR017174">
    <property type="entry name" value="Bdp1_fungi"/>
</dbReference>
<dbReference type="Gene3D" id="1.10.10.60">
    <property type="entry name" value="Homeodomain-like"/>
    <property type="match status" value="1"/>
</dbReference>
<dbReference type="RefSeq" id="XP_034011836.1">
    <property type="nucleotide sequence ID" value="XM_034156361.1"/>
</dbReference>
<dbReference type="Pfam" id="PF15963">
    <property type="entry name" value="Myb_DNA-bind_7"/>
    <property type="match status" value="1"/>
</dbReference>
<keyword evidence="5" id="KW-1185">Reference proteome</keyword>
<dbReference type="InterPro" id="IPR039467">
    <property type="entry name" value="TFIIIB_B''_Myb"/>
</dbReference>
<dbReference type="GO" id="GO:0000126">
    <property type="term" value="C:transcription factor TFIIIB complex"/>
    <property type="evidence" value="ECO:0007669"/>
    <property type="project" value="InterPro"/>
</dbReference>
<organism evidence="4 5">
    <name type="scientific">Diutina rugosa</name>
    <name type="common">Yeast</name>
    <name type="synonym">Candida rugosa</name>
    <dbReference type="NCBI Taxonomy" id="5481"/>
    <lineage>
        <taxon>Eukaryota</taxon>
        <taxon>Fungi</taxon>
        <taxon>Dikarya</taxon>
        <taxon>Ascomycota</taxon>
        <taxon>Saccharomycotina</taxon>
        <taxon>Pichiomycetes</taxon>
        <taxon>Debaryomycetaceae</taxon>
        <taxon>Diutina</taxon>
    </lineage>
</organism>
<dbReference type="InterPro" id="IPR001005">
    <property type="entry name" value="SANT/Myb"/>
</dbReference>
<reference evidence="4 5" key="1">
    <citation type="submission" date="2019-07" db="EMBL/GenBank/DDBJ databases">
        <title>Genome assembly of two rare yeast pathogens: Diutina rugosa and Trichomonascus ciferrii.</title>
        <authorList>
            <person name="Mixao V."/>
            <person name="Saus E."/>
            <person name="Hansen A."/>
            <person name="Lass-Flor C."/>
            <person name="Gabaldon T."/>
        </authorList>
    </citation>
    <scope>NUCLEOTIDE SEQUENCE [LARGE SCALE GENOMIC DNA]</scope>
    <source>
        <strain evidence="4 5">CBS 613</strain>
    </source>
</reference>
<comment type="caution">
    <text evidence="4">The sequence shown here is derived from an EMBL/GenBank/DDBJ whole genome shotgun (WGS) entry which is preliminary data.</text>
</comment>
<dbReference type="SUPFAM" id="SSF46689">
    <property type="entry name" value="Homeodomain-like"/>
    <property type="match status" value="1"/>
</dbReference>
<protein>
    <recommendedName>
        <fullName evidence="3">SANT domain-containing protein</fullName>
    </recommendedName>
</protein>
<dbReference type="GO" id="GO:0001156">
    <property type="term" value="F:TFIIIC-class transcription factor complex binding"/>
    <property type="evidence" value="ECO:0007669"/>
    <property type="project" value="TreeGrafter"/>
</dbReference>
<name>A0A642ULN4_DIURU</name>
<dbReference type="PROSITE" id="PS51293">
    <property type="entry name" value="SANT"/>
    <property type="match status" value="1"/>
</dbReference>
<feature type="region of interest" description="Disordered" evidence="2">
    <location>
        <begin position="75"/>
        <end position="185"/>
    </location>
</feature>
<gene>
    <name evidence="4" type="ORF">DIURU_003583</name>
</gene>
<feature type="compositionally biased region" description="Polar residues" evidence="2">
    <location>
        <begin position="24"/>
        <end position="34"/>
    </location>
</feature>
<dbReference type="EMBL" id="SWFT01000105">
    <property type="protein sequence ID" value="KAA8901213.1"/>
    <property type="molecule type" value="Genomic_DNA"/>
</dbReference>
<keyword evidence="1" id="KW-0175">Coiled coil</keyword>
<evidence type="ECO:0000259" key="3">
    <source>
        <dbReference type="PROSITE" id="PS51293"/>
    </source>
</evidence>
<dbReference type="GeneID" id="54782234"/>
<dbReference type="PIRSF" id="PIRSF037327">
    <property type="entry name" value="TFIIIB_Bdp1_fun"/>
    <property type="match status" value="1"/>
</dbReference>
<evidence type="ECO:0000256" key="2">
    <source>
        <dbReference type="SAM" id="MobiDB-lite"/>
    </source>
</evidence>